<proteinExistence type="predicted"/>
<dbReference type="Proteomes" id="UP000237889">
    <property type="component" value="Chromosome"/>
</dbReference>
<dbReference type="RefSeq" id="WP_106750726.1">
    <property type="nucleotide sequence ID" value="NZ_CP027668.1"/>
</dbReference>
<gene>
    <name evidence="2" type="ORF">C6569_21210</name>
</gene>
<organism evidence="2 3">
    <name type="scientific">Phreatobacter cathodiphilus</name>
    <dbReference type="NCBI Taxonomy" id="1868589"/>
    <lineage>
        <taxon>Bacteria</taxon>
        <taxon>Pseudomonadati</taxon>
        <taxon>Pseudomonadota</taxon>
        <taxon>Alphaproteobacteria</taxon>
        <taxon>Hyphomicrobiales</taxon>
        <taxon>Phreatobacteraceae</taxon>
        <taxon>Phreatobacter</taxon>
    </lineage>
</organism>
<evidence type="ECO:0000313" key="2">
    <source>
        <dbReference type="EMBL" id="AVO47356.1"/>
    </source>
</evidence>
<reference evidence="2 3" key="1">
    <citation type="submission" date="2018-03" db="EMBL/GenBank/DDBJ databases">
        <title>Genome sequencing of Phreatobacter sp.</title>
        <authorList>
            <person name="Kim S.-J."/>
            <person name="Heo J."/>
            <person name="Kwon S.-W."/>
        </authorList>
    </citation>
    <scope>NUCLEOTIDE SEQUENCE [LARGE SCALE GENOMIC DNA]</scope>
    <source>
        <strain evidence="2 3">S-12</strain>
    </source>
</reference>
<sequence>MSRPVLAALVAALAIAAIVPAASAQTPAAADLAGRWTSDTRDERGMEIRTEGARIAAVRRWRTDGTVCTQTLSGTFDPARRSVSLDQRSLCDNGANGTGPACDLRVAASDRLVLTCPDFNPRTFRRAAR</sequence>
<dbReference type="EMBL" id="CP027668">
    <property type="protein sequence ID" value="AVO47356.1"/>
    <property type="molecule type" value="Genomic_DNA"/>
</dbReference>
<evidence type="ECO:0000256" key="1">
    <source>
        <dbReference type="SAM" id="SignalP"/>
    </source>
</evidence>
<dbReference type="AlphaFoldDB" id="A0A2S0NH50"/>
<accession>A0A2S0NH50</accession>
<dbReference type="OrthoDB" id="5694214at2"/>
<protein>
    <submittedName>
        <fullName evidence="2">Uncharacterized protein</fullName>
    </submittedName>
</protein>
<evidence type="ECO:0000313" key="3">
    <source>
        <dbReference type="Proteomes" id="UP000237889"/>
    </source>
</evidence>
<feature type="signal peptide" evidence="1">
    <location>
        <begin position="1"/>
        <end position="24"/>
    </location>
</feature>
<keyword evidence="1" id="KW-0732">Signal</keyword>
<dbReference type="KEGG" id="phr:C6569_21210"/>
<feature type="chain" id="PRO_5015560229" evidence="1">
    <location>
        <begin position="25"/>
        <end position="129"/>
    </location>
</feature>
<keyword evidence="3" id="KW-1185">Reference proteome</keyword>
<name>A0A2S0NH50_9HYPH</name>